<dbReference type="Proteomes" id="UP000316621">
    <property type="component" value="Chromosome 10"/>
</dbReference>
<organism evidence="1 2">
    <name type="scientific">Papaver somniferum</name>
    <name type="common">Opium poppy</name>
    <dbReference type="NCBI Taxonomy" id="3469"/>
    <lineage>
        <taxon>Eukaryota</taxon>
        <taxon>Viridiplantae</taxon>
        <taxon>Streptophyta</taxon>
        <taxon>Embryophyta</taxon>
        <taxon>Tracheophyta</taxon>
        <taxon>Spermatophyta</taxon>
        <taxon>Magnoliopsida</taxon>
        <taxon>Ranunculales</taxon>
        <taxon>Papaveraceae</taxon>
        <taxon>Papaveroideae</taxon>
        <taxon>Papaver</taxon>
    </lineage>
</organism>
<dbReference type="EMBL" id="CM010724">
    <property type="protein sequence ID" value="RZC80289.1"/>
    <property type="molecule type" value="Genomic_DNA"/>
</dbReference>
<dbReference type="Gramene" id="RZC80289">
    <property type="protein sequence ID" value="RZC80289"/>
    <property type="gene ID" value="C5167_042859"/>
</dbReference>
<name>A0A4Y7L7M5_PAPSO</name>
<reference evidence="1 2" key="1">
    <citation type="journal article" date="2018" name="Science">
        <title>The opium poppy genome and morphinan production.</title>
        <authorList>
            <person name="Guo L."/>
            <person name="Winzer T."/>
            <person name="Yang X."/>
            <person name="Li Y."/>
            <person name="Ning Z."/>
            <person name="He Z."/>
            <person name="Teodor R."/>
            <person name="Lu Y."/>
            <person name="Bowser T.A."/>
            <person name="Graham I.A."/>
            <person name="Ye K."/>
        </authorList>
    </citation>
    <scope>NUCLEOTIDE SEQUENCE [LARGE SCALE GENOMIC DNA]</scope>
    <source>
        <strain evidence="2">cv. HN1</strain>
        <tissue evidence="1">Leaves</tissue>
    </source>
</reference>
<evidence type="ECO:0000313" key="2">
    <source>
        <dbReference type="Proteomes" id="UP000316621"/>
    </source>
</evidence>
<evidence type="ECO:0000313" key="1">
    <source>
        <dbReference type="EMBL" id="RZC80289.1"/>
    </source>
</evidence>
<accession>A0A4Y7L7M5</accession>
<proteinExistence type="predicted"/>
<keyword evidence="2" id="KW-1185">Reference proteome</keyword>
<protein>
    <submittedName>
        <fullName evidence="1">Uncharacterized protein</fullName>
    </submittedName>
</protein>
<sequence>MEAASEAACNKHIQCSKKKIDLGFKIRTGIMVHATYYGIGNDNLGNKDGADVEDNDIGIGNTSTVYKIGGSGYNEMMFMLRK</sequence>
<dbReference type="AlphaFoldDB" id="A0A4Y7L7M5"/>
<gene>
    <name evidence="1" type="ORF">C5167_042859</name>
</gene>